<keyword evidence="5 14" id="KW-0808">Transferase</keyword>
<dbReference type="EMBL" id="JAAONZ010000001">
    <property type="protein sequence ID" value="NHO64017.1"/>
    <property type="molecule type" value="Genomic_DNA"/>
</dbReference>
<dbReference type="CDD" id="cd11642">
    <property type="entry name" value="SUMT"/>
    <property type="match status" value="1"/>
</dbReference>
<sequence>MPATDIVTSPVTDIVKLKVAKPLAGIKPGKVWLVGAGPGDPELLTVKAVRVIERADMILFDNLVSQEIRNLFPASTPAFYVGKIKDAHSIPQAELNELLVEKAQTGLNICRIKGGDPFVFGRGGEEMLRLKQSGIDVELVPGVTAAAGCTSYAGIPLTHRGVSQGCTLVTAHAEKELGINWASLAQMDHTLVFYMGLSKAGMISQKLQAAGLSGDTPAALIENGCCPQQRVVRGQLHELAELVEREAVQSPALIVVGQVVNLAEQLDWFTNLSSEEITSRKQLQKLSA</sequence>
<dbReference type="InterPro" id="IPR050161">
    <property type="entry name" value="Siro_Cobalamin_biosynth"/>
</dbReference>
<dbReference type="Proteomes" id="UP000787472">
    <property type="component" value="Unassembled WGS sequence"/>
</dbReference>
<evidence type="ECO:0000259" key="13">
    <source>
        <dbReference type="Pfam" id="PF00590"/>
    </source>
</evidence>
<dbReference type="InterPro" id="IPR035996">
    <property type="entry name" value="4pyrrol_Methylase_sf"/>
</dbReference>
<proteinExistence type="inferred from homology"/>
<feature type="domain" description="Tetrapyrrole methylase" evidence="13">
    <location>
        <begin position="30"/>
        <end position="240"/>
    </location>
</feature>
<dbReference type="SUPFAM" id="SSF53790">
    <property type="entry name" value="Tetrapyrrole methylase"/>
    <property type="match status" value="1"/>
</dbReference>
<dbReference type="PANTHER" id="PTHR45790:SF3">
    <property type="entry name" value="S-ADENOSYL-L-METHIONINE-DEPENDENT UROPORPHYRINOGEN III METHYLTRANSFERASE, CHLOROPLASTIC"/>
    <property type="match status" value="1"/>
</dbReference>
<protein>
    <recommendedName>
        <fullName evidence="2">uroporphyrinogen-III C-methyltransferase</fullName>
        <ecNumber evidence="2">2.1.1.107</ecNumber>
    </recommendedName>
</protein>
<gene>
    <name evidence="14" type="primary">cobA</name>
    <name evidence="14" type="ORF">G8770_00465</name>
</gene>
<organism evidence="14 15">
    <name type="scientific">Pseudomaricurvus hydrocarbonicus</name>
    <dbReference type="NCBI Taxonomy" id="1470433"/>
    <lineage>
        <taxon>Bacteria</taxon>
        <taxon>Pseudomonadati</taxon>
        <taxon>Pseudomonadota</taxon>
        <taxon>Gammaproteobacteria</taxon>
        <taxon>Cellvibrionales</taxon>
        <taxon>Cellvibrionaceae</taxon>
        <taxon>Pseudomaricurvus</taxon>
    </lineage>
</organism>
<dbReference type="AlphaFoldDB" id="A0A9E5JP56"/>
<evidence type="ECO:0000256" key="11">
    <source>
        <dbReference type="ARBA" id="ARBA00025705"/>
    </source>
</evidence>
<keyword evidence="6" id="KW-0949">S-adenosyl-L-methionine</keyword>
<evidence type="ECO:0000256" key="8">
    <source>
        <dbReference type="ARBA" id="ARBA00023239"/>
    </source>
</evidence>
<evidence type="ECO:0000256" key="3">
    <source>
        <dbReference type="ARBA" id="ARBA00022573"/>
    </source>
</evidence>
<keyword evidence="15" id="KW-1185">Reference proteome</keyword>
<keyword evidence="8" id="KW-0456">Lyase</keyword>
<evidence type="ECO:0000256" key="1">
    <source>
        <dbReference type="ARBA" id="ARBA00005879"/>
    </source>
</evidence>
<evidence type="ECO:0000256" key="6">
    <source>
        <dbReference type="ARBA" id="ARBA00022691"/>
    </source>
</evidence>
<dbReference type="PROSITE" id="PS00839">
    <property type="entry name" value="SUMT_1"/>
    <property type="match status" value="1"/>
</dbReference>
<keyword evidence="3" id="KW-0169">Cobalamin biosynthesis</keyword>
<evidence type="ECO:0000256" key="5">
    <source>
        <dbReference type="ARBA" id="ARBA00022679"/>
    </source>
</evidence>
<dbReference type="InterPro" id="IPR003043">
    <property type="entry name" value="Uropor_MeTrfase_CS"/>
</dbReference>
<dbReference type="Pfam" id="PF00590">
    <property type="entry name" value="TP_methylase"/>
    <property type="match status" value="1"/>
</dbReference>
<dbReference type="InterPro" id="IPR014776">
    <property type="entry name" value="4pyrrole_Mease_sub2"/>
</dbReference>
<evidence type="ECO:0000256" key="12">
    <source>
        <dbReference type="ARBA" id="ARBA00060548"/>
    </source>
</evidence>
<dbReference type="FunFam" id="3.30.950.10:FF:000001">
    <property type="entry name" value="Siroheme synthase"/>
    <property type="match status" value="1"/>
</dbReference>
<dbReference type="NCBIfam" id="TIGR01469">
    <property type="entry name" value="cobA_cysG_Cterm"/>
    <property type="match status" value="1"/>
</dbReference>
<dbReference type="InterPro" id="IPR006366">
    <property type="entry name" value="CobA/CysG_C"/>
</dbReference>
<dbReference type="InterPro" id="IPR000878">
    <property type="entry name" value="4pyrrol_Mease"/>
</dbReference>
<dbReference type="EC" id="2.1.1.107" evidence="2"/>
<evidence type="ECO:0000313" key="15">
    <source>
        <dbReference type="Proteomes" id="UP000787472"/>
    </source>
</evidence>
<dbReference type="GO" id="GO:0019354">
    <property type="term" value="P:siroheme biosynthetic process"/>
    <property type="evidence" value="ECO:0007669"/>
    <property type="project" value="InterPro"/>
</dbReference>
<dbReference type="GO" id="GO:0016829">
    <property type="term" value="F:lyase activity"/>
    <property type="evidence" value="ECO:0007669"/>
    <property type="project" value="UniProtKB-KW"/>
</dbReference>
<reference evidence="14" key="1">
    <citation type="submission" date="2020-03" db="EMBL/GenBank/DDBJ databases">
        <authorList>
            <person name="Guo F."/>
        </authorList>
    </citation>
    <scope>NUCLEOTIDE SEQUENCE</scope>
    <source>
        <strain evidence="14">JCM 30134</strain>
    </source>
</reference>
<dbReference type="Gene3D" id="3.40.1010.10">
    <property type="entry name" value="Cobalt-precorrin-4 Transmethylase, Domain 1"/>
    <property type="match status" value="1"/>
</dbReference>
<comment type="similarity">
    <text evidence="1">Belongs to the precorrin methyltransferase family.</text>
</comment>
<dbReference type="PANTHER" id="PTHR45790">
    <property type="entry name" value="SIROHEME SYNTHASE-RELATED"/>
    <property type="match status" value="1"/>
</dbReference>
<comment type="caution">
    <text evidence="14">The sequence shown here is derived from an EMBL/GenBank/DDBJ whole genome shotgun (WGS) entry which is preliminary data.</text>
</comment>
<dbReference type="NCBIfam" id="NF004790">
    <property type="entry name" value="PRK06136.1"/>
    <property type="match status" value="1"/>
</dbReference>
<dbReference type="InterPro" id="IPR014777">
    <property type="entry name" value="4pyrrole_Mease_sub1"/>
</dbReference>
<evidence type="ECO:0000256" key="2">
    <source>
        <dbReference type="ARBA" id="ARBA00012162"/>
    </source>
</evidence>
<dbReference type="Gene3D" id="3.30.950.10">
    <property type="entry name" value="Methyltransferase, Cobalt-precorrin-4 Transmethylase, Domain 2"/>
    <property type="match status" value="1"/>
</dbReference>
<dbReference type="GO" id="GO:0009236">
    <property type="term" value="P:cobalamin biosynthetic process"/>
    <property type="evidence" value="ECO:0007669"/>
    <property type="project" value="UniProtKB-KW"/>
</dbReference>
<evidence type="ECO:0000256" key="4">
    <source>
        <dbReference type="ARBA" id="ARBA00022603"/>
    </source>
</evidence>
<keyword evidence="7" id="KW-0560">Oxidoreductase</keyword>
<evidence type="ECO:0000256" key="7">
    <source>
        <dbReference type="ARBA" id="ARBA00023002"/>
    </source>
</evidence>
<dbReference type="FunFam" id="3.40.1010.10:FF:000001">
    <property type="entry name" value="Siroheme synthase"/>
    <property type="match status" value="1"/>
</dbReference>
<keyword evidence="4 14" id="KW-0489">Methyltransferase</keyword>
<comment type="pathway">
    <text evidence="12">Cofactor biosynthesis; adenosylcobalamin biosynthesis; precorrin-2 from uroporphyrinogen III: step 1/1.</text>
</comment>
<dbReference type="GO" id="GO:0016491">
    <property type="term" value="F:oxidoreductase activity"/>
    <property type="evidence" value="ECO:0007669"/>
    <property type="project" value="UniProtKB-KW"/>
</dbReference>
<evidence type="ECO:0000256" key="9">
    <source>
        <dbReference type="ARBA" id="ARBA00023244"/>
    </source>
</evidence>
<keyword evidence="10" id="KW-0511">Multifunctional enzyme</keyword>
<dbReference type="RefSeq" id="WP_167180635.1">
    <property type="nucleotide sequence ID" value="NZ_JAAONZ010000001.1"/>
</dbReference>
<accession>A0A9E5JP56</accession>
<name>A0A9E5JP56_9GAMM</name>
<dbReference type="GO" id="GO:0032259">
    <property type="term" value="P:methylation"/>
    <property type="evidence" value="ECO:0007669"/>
    <property type="project" value="UniProtKB-KW"/>
</dbReference>
<evidence type="ECO:0000256" key="10">
    <source>
        <dbReference type="ARBA" id="ARBA00023268"/>
    </source>
</evidence>
<dbReference type="GO" id="GO:0004851">
    <property type="term" value="F:uroporphyrin-III C-methyltransferase activity"/>
    <property type="evidence" value="ECO:0007669"/>
    <property type="project" value="UniProtKB-EC"/>
</dbReference>
<evidence type="ECO:0000313" key="14">
    <source>
        <dbReference type="EMBL" id="NHO64017.1"/>
    </source>
</evidence>
<comment type="pathway">
    <text evidence="11">Porphyrin-containing compound metabolism; siroheme biosynthesis; precorrin-2 from uroporphyrinogen III: step 1/1.</text>
</comment>
<keyword evidence="9" id="KW-0627">Porphyrin biosynthesis</keyword>